<evidence type="ECO:0000313" key="4">
    <source>
        <dbReference type="WormBase" id="D1081.7"/>
    </source>
</evidence>
<keyword evidence="3" id="KW-1185">Reference proteome</keyword>
<evidence type="ECO:0000256" key="1">
    <source>
        <dbReference type="SAM" id="MobiDB-lite"/>
    </source>
</evidence>
<proteinExistence type="evidence at protein level"/>
<dbReference type="InParanoid" id="A5Z2T6"/>
<dbReference type="HOGENOM" id="CLU_316239_0_0_1"/>
<dbReference type="KEGG" id="cel:CELE_D1081.7"/>
<dbReference type="AlphaFoldDB" id="A5Z2T6"/>
<dbReference type="eggNOG" id="ENOG502R3EX">
    <property type="taxonomic scope" value="Eukaryota"/>
</dbReference>
<dbReference type="FunCoup" id="A5Z2T6">
    <property type="interactions" value="1370"/>
</dbReference>
<feature type="region of interest" description="Disordered" evidence="1">
    <location>
        <begin position="309"/>
        <end position="360"/>
    </location>
</feature>
<evidence type="ECO:0000313" key="2">
    <source>
        <dbReference type="EMBL" id="CAN99690.1"/>
    </source>
</evidence>
<dbReference type="AGR" id="WB:WBGene00008385"/>
<dbReference type="UCSC" id="D1081.7b">
    <property type="organism name" value="c. elegans"/>
</dbReference>
<feature type="compositionally biased region" description="Polar residues" evidence="1">
    <location>
        <begin position="309"/>
        <end position="323"/>
    </location>
</feature>
<dbReference type="GeneID" id="172638"/>
<dbReference type="PaxDb" id="6239-D1081.7a"/>
<dbReference type="WormBase" id="D1081.7">
    <property type="protein sequence ID" value="CE41211"/>
    <property type="gene ID" value="WBGene00008385"/>
    <property type="gene designation" value="lotr-1"/>
</dbReference>
<dbReference type="PeptideAtlas" id="A5Z2T6"/>
<evidence type="ECO:0007829" key="5">
    <source>
        <dbReference type="PeptideAtlas" id="A5Z2T6"/>
    </source>
</evidence>
<dbReference type="Proteomes" id="UP000001940">
    <property type="component" value="Chromosome I"/>
</dbReference>
<dbReference type="OMA" id="MFIAPRG"/>
<dbReference type="Bgee" id="WBGene00008385">
    <property type="expression patterns" value="Expressed in germ line (C elegans) and 4 other cell types or tissues"/>
</dbReference>
<keyword evidence="5" id="KW-1267">Proteomics identification</keyword>
<organism evidence="2 3">
    <name type="scientific">Caenorhabditis elegans</name>
    <dbReference type="NCBI Taxonomy" id="6239"/>
    <lineage>
        <taxon>Eukaryota</taxon>
        <taxon>Metazoa</taxon>
        <taxon>Ecdysozoa</taxon>
        <taxon>Nematoda</taxon>
        <taxon>Chromadorea</taxon>
        <taxon>Rhabditida</taxon>
        <taxon>Rhabditina</taxon>
        <taxon>Rhabditomorpha</taxon>
        <taxon>Rhabditoidea</taxon>
        <taxon>Rhabditidae</taxon>
        <taxon>Peloderinae</taxon>
        <taxon>Caenorhabditis</taxon>
    </lineage>
</organism>
<evidence type="ECO:0000313" key="3">
    <source>
        <dbReference type="Proteomes" id="UP000001940"/>
    </source>
</evidence>
<dbReference type="STRING" id="6239.D1081.7.1"/>
<dbReference type="OrthoDB" id="5865022at2759"/>
<name>A5Z2T6_CAEEL</name>
<protein>
    <submittedName>
        <fullName evidence="2">HTH OST-type domain-containing protein</fullName>
    </submittedName>
</protein>
<dbReference type="CTD" id="172638"/>
<accession>A5Z2T6</accession>
<reference evidence="2 3" key="1">
    <citation type="journal article" date="1998" name="Science">
        <title>Genome sequence of the nematode C. elegans: a platform for investigating biology.</title>
        <authorList>
            <consortium name="The C. elegans sequencing consortium"/>
            <person name="Sulson J.E."/>
            <person name="Waterston R."/>
        </authorList>
    </citation>
    <scope>NUCLEOTIDE SEQUENCE [LARGE SCALE GENOMIC DNA]</scope>
    <source>
        <strain evidence="2 3">Bristol N2</strain>
    </source>
</reference>
<sequence>MPANELFGDSDPEGDEIFERVRKVQPKSINVTENQKVDPMRKVKIELQAVLVAEKIPISTEEIRRRLLDSYGACPDPKRYNCSTLDDLLQACSESIVHTFGRDGIHRYGPRTTEANQDIIEMVQQQSSSKRPARSFLGSGATNNLSTHGSSFRAFRGPYASEEIAKSRGTPEQFKARHKLGPAKTISRVKNLAEVLKEYADEIGVSHPDEPNRKIVTLAALANKFKQLYCLPAWGKNISESELYIQLNVPPFNEYLHFWRLSEKGDIFVDCIDRDNADPTQKSEQNPSADVSIQSESFGGSASAFEQSVVSAPSTIRDQTSDSFDGFNSFEVPPENGSKDSKIFNSNQESIDDYPGNAISRDRTADMTDIALRFGTVSVASQQCPVSSSLVPQNGILRQSRAQEDDNNTSILTIQSSRRNHSVLRHRTIKPRNPTQNLAEVVKTHGSIPYEALSDCDKIIVDLGKNIFKVYATQPGEMMVRLCDPHVDTTTLPLLENNLRDPVESDLRWMTLGNSHIKKQSVKVVKPAMFIAPRGFLLILKDEEREEMDVEKVATMGNILRAVMVAPIVELQRETVRTGSAAVYVYRQGAEVRYYRVLIVGQAKQDGEVLVLLADVDDQYFVDVHLSHLFPIPEEASFKHFPSNVVFATLHGVLGLTLSEQDVMFENIDNDDTKRFVGGYFHGNDDRILNIDMVWKNERGQFEWLSQIVKRRGAVTSSDANIIHFPHSALDVIKSVGPDCSVCFVDYSVRDESATSSLMESTRIVHDSRESMTTTYVGEMPSPIIEEIDATSSFDPKLLNLHSLFDKLIEEQNVTMIVGMFQFVRSLKDLFGDNNEWERLLTYMLTTGKNNNIRL</sequence>
<dbReference type="RefSeq" id="NP_001122438.1">
    <property type="nucleotide sequence ID" value="NM_001128966.4"/>
</dbReference>
<dbReference type="EMBL" id="BX284601">
    <property type="protein sequence ID" value="CAN99690.1"/>
    <property type="molecule type" value="Genomic_DNA"/>
</dbReference>
<gene>
    <name evidence="2 4" type="primary">lotr-1</name>
    <name evidence="2" type="ORF">CELE_D1081.7</name>
    <name evidence="4" type="ORF">D1081.7</name>
</gene>